<proteinExistence type="predicted"/>
<dbReference type="InterPro" id="IPR036388">
    <property type="entry name" value="WH-like_DNA-bd_sf"/>
</dbReference>
<dbReference type="RefSeq" id="WP_270685886.1">
    <property type="nucleotide sequence ID" value="NZ_JAQFWQ010000029.1"/>
</dbReference>
<dbReference type="Gene3D" id="1.10.10.10">
    <property type="entry name" value="Winged helix-like DNA-binding domain superfamily/Winged helix DNA-binding domain"/>
    <property type="match status" value="1"/>
</dbReference>
<dbReference type="SUPFAM" id="SSF46785">
    <property type="entry name" value="Winged helix' DNA-binding domain"/>
    <property type="match status" value="1"/>
</dbReference>
<keyword evidence="3" id="KW-1185">Reference proteome</keyword>
<gene>
    <name evidence="2" type="ORF">O4J56_12380</name>
</gene>
<dbReference type="EMBL" id="JAQFWQ010000029">
    <property type="protein sequence ID" value="MDA2811431.1"/>
    <property type="molecule type" value="Genomic_DNA"/>
</dbReference>
<organism evidence="2 3">
    <name type="scientific">Nocardiopsis endophytica</name>
    <dbReference type="NCBI Taxonomy" id="3018445"/>
    <lineage>
        <taxon>Bacteria</taxon>
        <taxon>Bacillati</taxon>
        <taxon>Actinomycetota</taxon>
        <taxon>Actinomycetes</taxon>
        <taxon>Streptosporangiales</taxon>
        <taxon>Nocardiopsidaceae</taxon>
        <taxon>Nocardiopsis</taxon>
    </lineage>
</organism>
<sequence>MENREEHIEERLAELEERVRLLERAAEYGADEAGGGPDSESARDSDSKPVREPDSEPAGEVFWALNRLKAMADPDRGAVLFTGQVPLPTGENYEWQMAAEAVELLQSDWTEAASSIEALGHPVRLTLLQRVLSGVGDTAALKEDPELGTTGQLYHHLRRLTADGWLRSAGRGRYRVPPERIVPLLTMLMAARR</sequence>
<name>A0ABT4U3Z4_9ACTN</name>
<reference evidence="2 3" key="1">
    <citation type="submission" date="2023-01" db="EMBL/GenBank/DDBJ databases">
        <title>Draft genome sequence of Nocardiopsis sp. RSe5-2 isolated from halophytes.</title>
        <authorList>
            <person name="Duangmal K."/>
            <person name="Chantavorakit T."/>
        </authorList>
    </citation>
    <scope>NUCLEOTIDE SEQUENCE [LARGE SCALE GENOMIC DNA]</scope>
    <source>
        <strain evidence="2 3">RSe5-2</strain>
    </source>
</reference>
<evidence type="ECO:0000256" key="1">
    <source>
        <dbReference type="SAM" id="MobiDB-lite"/>
    </source>
</evidence>
<evidence type="ECO:0000313" key="3">
    <source>
        <dbReference type="Proteomes" id="UP001527866"/>
    </source>
</evidence>
<feature type="compositionally biased region" description="Basic and acidic residues" evidence="1">
    <location>
        <begin position="40"/>
        <end position="54"/>
    </location>
</feature>
<evidence type="ECO:0000313" key="2">
    <source>
        <dbReference type="EMBL" id="MDA2811431.1"/>
    </source>
</evidence>
<dbReference type="InterPro" id="IPR036390">
    <property type="entry name" value="WH_DNA-bd_sf"/>
</dbReference>
<feature type="region of interest" description="Disordered" evidence="1">
    <location>
        <begin position="26"/>
        <end position="58"/>
    </location>
</feature>
<comment type="caution">
    <text evidence="2">The sequence shown here is derived from an EMBL/GenBank/DDBJ whole genome shotgun (WGS) entry which is preliminary data.</text>
</comment>
<protein>
    <submittedName>
        <fullName evidence="2">Helix-turn-helix domain-containing protein</fullName>
    </submittedName>
</protein>
<dbReference type="Proteomes" id="UP001527866">
    <property type="component" value="Unassembled WGS sequence"/>
</dbReference>
<accession>A0ABT4U3Z4</accession>